<dbReference type="PANTHER" id="PTHR46013">
    <property type="entry name" value="VASCULAR CELL ADHESION MOLECULE 1"/>
    <property type="match status" value="1"/>
</dbReference>
<sequence length="755" mass="83152">MSLPLSLILLLMVQGVYGQNWGVWYRTVSICALKGSSVTMSCSYTYPSGYKVETVFWTKHEGGDPPDLSKDPDYEGRVHYLGDYQSDCTMKLSDVTERDKRSYYFRFLTDNAQGRWSGVPGVQLSVTDLQVETPERVMEGDTVTLKCRTTCSLSSTPTFIWYKNGHDLTRKTIKNNELSFQSVSSEDRGSYMCAVQGHENLPSPAVTLNVIYAPKKTTVSVSPSGEIVEGSSVTLTCSSDANPPANYTWFKKSGTVTIGKEETYRVNKISSEDSGEYQCKSSNQHGHQYSNTVSLNVLYPPKKITVSVSPSGEIVEGSSVTLTCSSDANPPANYTWFKLAKREIVKEQRKTLIINEREHRINKIRSSDSGKYQCKSSNKHGKQLTSVFLNVHYPPRNTTVSVNASGEIVEGSSVTLTCSSDANPPQINYTWYKENVTSPVGYGQKTYRINKISSEDSGEYHCKHGNHGNQHGHQYSNSTSLNVLYAPKKTSVSVSPPDEIVEGSSVTLTCSSDANPSATYTWFKKNGAVTIGKEQTYRINKISSEDSGEYHCKSSNQHGEHFATVSLNIHYPPKKTTVSVSPSGEIVEGSSVTLTCSSDANPPATYTWFKKNETVTIGKEKTYRINKISSEDSGEYQCKSSNQHGHQNSNTVSLNVLYPPRHTTVSVNASGEIVEGNSVTLTCSSDANPSHLNYTWYKESVTSPVGYGQSYIINNIQSSNSGLYYCEAQNKHGSQKTTAVPITLKGTETVIDVVI</sequence>
<dbReference type="AlphaFoldDB" id="A0A6J2VRL9"/>
<dbReference type="Pfam" id="PF13895">
    <property type="entry name" value="Ig_2"/>
    <property type="match status" value="5"/>
</dbReference>
<evidence type="ECO:0000313" key="3">
    <source>
        <dbReference type="Proteomes" id="UP000504632"/>
    </source>
</evidence>
<proteinExistence type="predicted"/>
<keyword evidence="1" id="KW-0732">Signal</keyword>
<dbReference type="RefSeq" id="XP_030634717.1">
    <property type="nucleotide sequence ID" value="XM_030778857.1"/>
</dbReference>
<dbReference type="GeneID" id="115815889"/>
<dbReference type="InterPro" id="IPR003599">
    <property type="entry name" value="Ig_sub"/>
</dbReference>
<dbReference type="CDD" id="cd00096">
    <property type="entry name" value="Ig"/>
    <property type="match status" value="2"/>
</dbReference>
<name>A0A6J2VRL9_CHACN</name>
<feature type="domain" description="Ig-like" evidence="2">
    <location>
        <begin position="301"/>
        <end position="385"/>
    </location>
</feature>
<dbReference type="Proteomes" id="UP000504632">
    <property type="component" value="Chromosome 7"/>
</dbReference>
<evidence type="ECO:0000256" key="1">
    <source>
        <dbReference type="SAM" id="SignalP"/>
    </source>
</evidence>
<dbReference type="InterPro" id="IPR007110">
    <property type="entry name" value="Ig-like_dom"/>
</dbReference>
<dbReference type="InParanoid" id="A0A6J2VRL9"/>
<feature type="domain" description="Ig-like" evidence="2">
    <location>
        <begin position="487"/>
        <end position="568"/>
    </location>
</feature>
<feature type="domain" description="Ig-like" evidence="2">
    <location>
        <begin position="573"/>
        <end position="653"/>
    </location>
</feature>
<reference evidence="4" key="1">
    <citation type="submission" date="2025-08" db="UniProtKB">
        <authorList>
            <consortium name="RefSeq"/>
        </authorList>
    </citation>
    <scope>IDENTIFICATION</scope>
</reference>
<protein>
    <submittedName>
        <fullName evidence="4">B-cell receptor CD22-like</fullName>
    </submittedName>
</protein>
<feature type="domain" description="Ig-like" evidence="2">
    <location>
        <begin position="214"/>
        <end position="294"/>
    </location>
</feature>
<accession>A0A6J2VRL9</accession>
<dbReference type="PROSITE" id="PS50835">
    <property type="entry name" value="IG_LIKE"/>
    <property type="match status" value="7"/>
</dbReference>
<dbReference type="OrthoDB" id="10039395at2759"/>
<dbReference type="PANTHER" id="PTHR46013:SF4">
    <property type="entry name" value="B-CELL RECEPTOR CD22-RELATED"/>
    <property type="match status" value="1"/>
</dbReference>
<keyword evidence="3" id="KW-1185">Reference proteome</keyword>
<dbReference type="SMART" id="SM00408">
    <property type="entry name" value="IGc2"/>
    <property type="match status" value="7"/>
</dbReference>
<dbReference type="Gene3D" id="2.60.40.10">
    <property type="entry name" value="Immunoglobulins"/>
    <property type="match status" value="8"/>
</dbReference>
<evidence type="ECO:0000259" key="2">
    <source>
        <dbReference type="PROSITE" id="PS50835"/>
    </source>
</evidence>
<feature type="chain" id="PRO_5026836495" evidence="1">
    <location>
        <begin position="19"/>
        <end position="755"/>
    </location>
</feature>
<dbReference type="InterPro" id="IPR036179">
    <property type="entry name" value="Ig-like_dom_sf"/>
</dbReference>
<evidence type="ECO:0000313" key="4">
    <source>
        <dbReference type="RefSeq" id="XP_030634717.1"/>
    </source>
</evidence>
<feature type="signal peptide" evidence="1">
    <location>
        <begin position="1"/>
        <end position="18"/>
    </location>
</feature>
<feature type="domain" description="Ig-like" evidence="2">
    <location>
        <begin position="395"/>
        <end position="480"/>
    </location>
</feature>
<dbReference type="InterPro" id="IPR013783">
    <property type="entry name" value="Ig-like_fold"/>
</dbReference>
<dbReference type="SUPFAM" id="SSF48726">
    <property type="entry name" value="Immunoglobulin"/>
    <property type="match status" value="8"/>
</dbReference>
<dbReference type="SMART" id="SM00409">
    <property type="entry name" value="IG"/>
    <property type="match status" value="8"/>
</dbReference>
<organism evidence="3 4">
    <name type="scientific">Chanos chanos</name>
    <name type="common">Milkfish</name>
    <name type="synonym">Mugil chanos</name>
    <dbReference type="NCBI Taxonomy" id="29144"/>
    <lineage>
        <taxon>Eukaryota</taxon>
        <taxon>Metazoa</taxon>
        <taxon>Chordata</taxon>
        <taxon>Craniata</taxon>
        <taxon>Vertebrata</taxon>
        <taxon>Euteleostomi</taxon>
        <taxon>Actinopterygii</taxon>
        <taxon>Neopterygii</taxon>
        <taxon>Teleostei</taxon>
        <taxon>Ostariophysi</taxon>
        <taxon>Gonorynchiformes</taxon>
        <taxon>Chanidae</taxon>
        <taxon>Chanos</taxon>
    </lineage>
</organism>
<feature type="domain" description="Ig-like" evidence="2">
    <location>
        <begin position="120"/>
        <end position="209"/>
    </location>
</feature>
<feature type="domain" description="Ig-like" evidence="2">
    <location>
        <begin position="660"/>
        <end position="743"/>
    </location>
</feature>
<dbReference type="InterPro" id="IPR003598">
    <property type="entry name" value="Ig_sub2"/>
</dbReference>
<dbReference type="Pfam" id="PF13927">
    <property type="entry name" value="Ig_3"/>
    <property type="match status" value="2"/>
</dbReference>
<gene>
    <name evidence="4" type="primary">LOC115815889</name>
</gene>